<dbReference type="InterPro" id="IPR032877">
    <property type="entry name" value="Transposase_HTH"/>
</dbReference>
<dbReference type="NCBIfam" id="NF033550">
    <property type="entry name" value="transpos_ISL3"/>
    <property type="match status" value="1"/>
</dbReference>
<dbReference type="InterPro" id="IPR002560">
    <property type="entry name" value="Transposase_DDE"/>
</dbReference>
<dbReference type="PANTHER" id="PTHR33498">
    <property type="entry name" value="TRANSPOSASE FOR INSERTION SEQUENCE ELEMENT IS1557"/>
    <property type="match status" value="1"/>
</dbReference>
<name>A0ABT4G8N9_9BACL</name>
<feature type="domain" description="Transposase IS204/IS1001/IS1096/IS1165 DDE" evidence="1">
    <location>
        <begin position="111"/>
        <end position="343"/>
    </location>
</feature>
<keyword evidence="4" id="KW-1185">Reference proteome</keyword>
<evidence type="ECO:0000259" key="1">
    <source>
        <dbReference type="Pfam" id="PF01610"/>
    </source>
</evidence>
<sequence>MSQPVKDIADYDQVWRHLNFAEYPIYFHAEHPRTICSTCNSILRVNMPWAIKPRSGFTTYFDAMIIAMAKDMPINAISRIVKETDKRLWRILHHYVESAIAVQDLSHVTKISTDETSAKRGQDYITIFMDPEGRNVIHVTKGKDAATWGECKKHLEAHRGDADKVTEVCMDMSPAFIKGATVNFPKASITFDKFQVIKAANEAVDEVRRKESKRTEELKNTRYIWLKNETNLTKAQKETLDKLKDCELDTAKAYRMRLILQEVFHYPASIAPDVMKDWIHWGLRCRLEPIVEVAKMLQSHFDGVVRWFTSKLNNGLLEGINSLFQAAKRKARGYRSYENMIAMVYLLAGKLDFSLKR</sequence>
<accession>A0ABT4G8N9</accession>
<dbReference type="Proteomes" id="UP001527099">
    <property type="component" value="Unassembled WGS sequence"/>
</dbReference>
<proteinExistence type="predicted"/>
<dbReference type="PANTHER" id="PTHR33498:SF1">
    <property type="entry name" value="TRANSPOSASE FOR INSERTION SEQUENCE ELEMENT IS1557"/>
    <property type="match status" value="1"/>
</dbReference>
<dbReference type="RefSeq" id="WP_268614080.1">
    <property type="nucleotide sequence ID" value="NZ_JAMDMX010000016.1"/>
</dbReference>
<comment type="caution">
    <text evidence="3">The sequence shown here is derived from an EMBL/GenBank/DDBJ whole genome shotgun (WGS) entry which is preliminary data.</text>
</comment>
<dbReference type="InterPro" id="IPR047951">
    <property type="entry name" value="Transpos_ISL3"/>
</dbReference>
<protein>
    <submittedName>
        <fullName evidence="3">ISL3 family transposase</fullName>
    </submittedName>
</protein>
<dbReference type="EMBL" id="JAMDMX010000016">
    <property type="protein sequence ID" value="MCY9692546.1"/>
    <property type="molecule type" value="Genomic_DNA"/>
</dbReference>
<feature type="domain" description="Transposase IS204/IS1001/IS1096/IS1165 helix-turn-helix" evidence="2">
    <location>
        <begin position="50"/>
        <end position="96"/>
    </location>
</feature>
<evidence type="ECO:0000259" key="2">
    <source>
        <dbReference type="Pfam" id="PF13542"/>
    </source>
</evidence>
<evidence type="ECO:0000313" key="3">
    <source>
        <dbReference type="EMBL" id="MCY9692546.1"/>
    </source>
</evidence>
<evidence type="ECO:0000313" key="4">
    <source>
        <dbReference type="Proteomes" id="UP001527099"/>
    </source>
</evidence>
<reference evidence="3 4" key="1">
    <citation type="submission" date="2022-05" db="EMBL/GenBank/DDBJ databases">
        <title>Genome Sequencing of Bee-Associated Microbes.</title>
        <authorList>
            <person name="Dunlap C."/>
        </authorList>
    </citation>
    <scope>NUCLEOTIDE SEQUENCE [LARGE SCALE GENOMIC DNA]</scope>
    <source>
        <strain evidence="3 4">NRRL B-14421</strain>
    </source>
</reference>
<organism evidence="3 4">
    <name type="scientific">Paenibacillus alginolyticus</name>
    <dbReference type="NCBI Taxonomy" id="59839"/>
    <lineage>
        <taxon>Bacteria</taxon>
        <taxon>Bacillati</taxon>
        <taxon>Bacillota</taxon>
        <taxon>Bacilli</taxon>
        <taxon>Bacillales</taxon>
        <taxon>Paenibacillaceae</taxon>
        <taxon>Paenibacillus</taxon>
    </lineage>
</organism>
<gene>
    <name evidence="3" type="ORF">M5X19_06475</name>
</gene>
<dbReference type="Pfam" id="PF01610">
    <property type="entry name" value="DDE_Tnp_ISL3"/>
    <property type="match status" value="1"/>
</dbReference>
<dbReference type="Pfam" id="PF13542">
    <property type="entry name" value="HTH_Tnp_ISL3"/>
    <property type="match status" value="1"/>
</dbReference>